<evidence type="ECO:0000313" key="7">
    <source>
        <dbReference type="EMBL" id="PUA33808.1"/>
    </source>
</evidence>
<dbReference type="AlphaFoldDB" id="A0A2R7Y8E0"/>
<dbReference type="PANTHER" id="PTHR40732:SF1">
    <property type="entry name" value="GTP-DEPENDENT DEPHOSPHO-COA KINASE"/>
    <property type="match status" value="1"/>
</dbReference>
<comment type="similarity">
    <text evidence="6">Belongs to the GTP-dependent DPCK family.</text>
</comment>
<comment type="function">
    <text evidence="6">Catalyzes the GTP-dependent phosphorylation of the 3'-hydroxyl group of dephosphocoenzyme A to form coenzyme A (CoA).</text>
</comment>
<comment type="catalytic activity">
    <reaction evidence="6">
        <text>3'-dephospho-CoA + GTP = GDP + CoA + H(+)</text>
        <dbReference type="Rhea" id="RHEA:61156"/>
        <dbReference type="ChEBI" id="CHEBI:15378"/>
        <dbReference type="ChEBI" id="CHEBI:37565"/>
        <dbReference type="ChEBI" id="CHEBI:57287"/>
        <dbReference type="ChEBI" id="CHEBI:57328"/>
        <dbReference type="ChEBI" id="CHEBI:58189"/>
        <dbReference type="EC" id="2.7.1.237"/>
    </reaction>
</comment>
<dbReference type="Proteomes" id="UP000244066">
    <property type="component" value="Unassembled WGS sequence"/>
</dbReference>
<feature type="binding site" evidence="6">
    <location>
        <position position="75"/>
    </location>
    <ligand>
        <name>GTP</name>
        <dbReference type="ChEBI" id="CHEBI:37565"/>
    </ligand>
</feature>
<dbReference type="PIRSF" id="PIRSF006533">
    <property type="entry name" value="UCP006533"/>
    <property type="match status" value="1"/>
</dbReference>
<reference evidence="7 8" key="1">
    <citation type="submission" date="2017-04" db="EMBL/GenBank/DDBJ databases">
        <title>Draft Aigarchaeota genome from a New Zealand hot spring.</title>
        <authorList>
            <person name="Reysenbach A.-L."/>
            <person name="Donaho J.A."/>
            <person name="Gerhart J."/>
            <person name="Kelley J.F."/>
            <person name="Kouba K."/>
            <person name="Podar M."/>
            <person name="Stott M."/>
        </authorList>
    </citation>
    <scope>NUCLEOTIDE SEQUENCE [LARGE SCALE GENOMIC DNA]</scope>
    <source>
        <strain evidence="7">NZ13_MG1</strain>
    </source>
</reference>
<comment type="caution">
    <text evidence="6">Lacks conserved residue(s) required for the propagation of feature annotation.</text>
</comment>
<dbReference type="EC" id="2.7.1.237" evidence="6"/>
<feature type="binding site" evidence="6">
    <location>
        <position position="56"/>
    </location>
    <ligand>
        <name>GTP</name>
        <dbReference type="ChEBI" id="CHEBI:37565"/>
    </ligand>
</feature>
<organism evidence="7 8">
    <name type="scientific">Candidatus Terraquivivens tikiterensis</name>
    <dbReference type="NCBI Taxonomy" id="1980982"/>
    <lineage>
        <taxon>Archaea</taxon>
        <taxon>Nitrososphaerota</taxon>
        <taxon>Candidatus Wolframiiraptoraceae</taxon>
        <taxon>Candidatus Terraquivivens</taxon>
    </lineage>
</organism>
<name>A0A2R7Y8E0_9ARCH</name>
<evidence type="ECO:0000256" key="3">
    <source>
        <dbReference type="ARBA" id="ARBA00022777"/>
    </source>
</evidence>
<dbReference type="PANTHER" id="PTHR40732">
    <property type="entry name" value="UPF0218 PROTEIN TK1697"/>
    <property type="match status" value="1"/>
</dbReference>
<dbReference type="GO" id="GO:0005525">
    <property type="term" value="F:GTP binding"/>
    <property type="evidence" value="ECO:0007669"/>
    <property type="project" value="UniProtKB-UniRule"/>
</dbReference>
<proteinExistence type="inferred from homology"/>
<evidence type="ECO:0000256" key="1">
    <source>
        <dbReference type="ARBA" id="ARBA00022679"/>
    </source>
</evidence>
<evidence type="ECO:0000256" key="2">
    <source>
        <dbReference type="ARBA" id="ARBA00022741"/>
    </source>
</evidence>
<dbReference type="UniPathway" id="UPA00241"/>
<keyword evidence="3 6" id="KW-0418">Kinase</keyword>
<feature type="binding site" evidence="6">
    <location>
        <position position="129"/>
    </location>
    <ligand>
        <name>GTP</name>
        <dbReference type="ChEBI" id="CHEBI:37565"/>
    </ligand>
</feature>
<gene>
    <name evidence="7" type="ORF">B9J98_02405</name>
</gene>
<protein>
    <recommendedName>
        <fullName evidence="6">GTP-dependent dephospho-CoA kinase</fullName>
        <ecNumber evidence="6">2.7.1.237</ecNumber>
    </recommendedName>
    <alternativeName>
        <fullName evidence="6">Dephospho-coenzyme A kinase</fullName>
        <shortName evidence="6">DPCK</shortName>
    </alternativeName>
</protein>
<evidence type="ECO:0000313" key="8">
    <source>
        <dbReference type="Proteomes" id="UP000244066"/>
    </source>
</evidence>
<keyword evidence="5 6" id="KW-0342">GTP-binding</keyword>
<keyword evidence="2 6" id="KW-0547">Nucleotide-binding</keyword>
<dbReference type="GO" id="GO:0016301">
    <property type="term" value="F:kinase activity"/>
    <property type="evidence" value="ECO:0007669"/>
    <property type="project" value="UniProtKB-UniRule"/>
</dbReference>
<comment type="caution">
    <text evidence="7">The sequence shown here is derived from an EMBL/GenBank/DDBJ whole genome shotgun (WGS) entry which is preliminary data.</text>
</comment>
<dbReference type="HAMAP" id="MF_00590">
    <property type="entry name" value="Dephospho_CoA_kinase_GTP_dep"/>
    <property type="match status" value="1"/>
</dbReference>
<dbReference type="GO" id="GO:0015937">
    <property type="term" value="P:coenzyme A biosynthetic process"/>
    <property type="evidence" value="ECO:0007669"/>
    <property type="project" value="UniProtKB-UniRule"/>
</dbReference>
<dbReference type="Pfam" id="PF04019">
    <property type="entry name" value="DUF359"/>
    <property type="match status" value="1"/>
</dbReference>
<evidence type="ECO:0000256" key="6">
    <source>
        <dbReference type="HAMAP-Rule" id="MF_00590"/>
    </source>
</evidence>
<comment type="pathway">
    <text evidence="6">Cofactor biosynthesis; coenzyme A biosynthesis.</text>
</comment>
<dbReference type="InterPro" id="IPR007164">
    <property type="entry name" value="GTP-dep_dephospho-CoA_kin"/>
</dbReference>
<keyword evidence="1 6" id="KW-0808">Transferase</keyword>
<dbReference type="EMBL" id="NDWU01000004">
    <property type="protein sequence ID" value="PUA33808.1"/>
    <property type="molecule type" value="Genomic_DNA"/>
</dbReference>
<accession>A0A2R7Y8E0</accession>
<keyword evidence="4 6" id="KW-0173">Coenzyme A biosynthesis</keyword>
<evidence type="ECO:0000256" key="4">
    <source>
        <dbReference type="ARBA" id="ARBA00022993"/>
    </source>
</evidence>
<evidence type="ECO:0000256" key="5">
    <source>
        <dbReference type="ARBA" id="ARBA00023134"/>
    </source>
</evidence>
<sequence>MASCPFDEDIVFGEEDKEKVRRPLGRLFEGRPPETTEKLAKHIMEIGPRMLIVVGDFSAKELRNVGIRADLYVVDGMVERHASGNFVEADALRIATENPAGTVSRKAVVALKQAISSGKRAVVYVKGEEDLLTLPAILLAPLNSIVVYGQPGVGAVSVEVTEEKKREVCGILVSVRAKRKGRTE</sequence>